<dbReference type="InterPro" id="IPR050327">
    <property type="entry name" value="Proton-linked_MCT"/>
</dbReference>
<dbReference type="GO" id="GO:0022857">
    <property type="term" value="F:transmembrane transporter activity"/>
    <property type="evidence" value="ECO:0007669"/>
    <property type="project" value="InterPro"/>
</dbReference>
<evidence type="ECO:0000259" key="4">
    <source>
        <dbReference type="PROSITE" id="PS50850"/>
    </source>
</evidence>
<protein>
    <submittedName>
        <fullName evidence="5">MFS general substrate transporter</fullName>
    </submittedName>
</protein>
<feature type="transmembrane region" description="Helical" evidence="3">
    <location>
        <begin position="186"/>
        <end position="210"/>
    </location>
</feature>
<dbReference type="InterPro" id="IPR036259">
    <property type="entry name" value="MFS_trans_sf"/>
</dbReference>
<dbReference type="InterPro" id="IPR020846">
    <property type="entry name" value="MFS_dom"/>
</dbReference>
<dbReference type="InterPro" id="IPR011701">
    <property type="entry name" value="MFS"/>
</dbReference>
<dbReference type="SUPFAM" id="SSF103473">
    <property type="entry name" value="MFS general substrate transporter"/>
    <property type="match status" value="1"/>
</dbReference>
<keyword evidence="6" id="KW-1185">Reference proteome</keyword>
<dbReference type="PANTHER" id="PTHR11360:SF240">
    <property type="entry name" value="MONOCARBOXYLATE TRANSPORTER (EUROFUNG)-RELATED"/>
    <property type="match status" value="1"/>
</dbReference>
<keyword evidence="3" id="KW-0812">Transmembrane</keyword>
<feature type="transmembrane region" description="Helical" evidence="3">
    <location>
        <begin position="362"/>
        <end position="381"/>
    </location>
</feature>
<evidence type="ECO:0000313" key="6">
    <source>
        <dbReference type="Proteomes" id="UP000254937"/>
    </source>
</evidence>
<feature type="transmembrane region" description="Helical" evidence="3">
    <location>
        <begin position="428"/>
        <end position="448"/>
    </location>
</feature>
<accession>A0A370PMA4</accession>
<dbReference type="EMBL" id="KZ851851">
    <property type="protein sequence ID" value="RDK43322.1"/>
    <property type="molecule type" value="Genomic_DNA"/>
</dbReference>
<dbReference type="PANTHER" id="PTHR11360">
    <property type="entry name" value="MONOCARBOXYLATE TRANSPORTER"/>
    <property type="match status" value="1"/>
</dbReference>
<dbReference type="PROSITE" id="PS50850">
    <property type="entry name" value="MFS"/>
    <property type="match status" value="1"/>
</dbReference>
<evidence type="ECO:0000256" key="2">
    <source>
        <dbReference type="ARBA" id="ARBA00006727"/>
    </source>
</evidence>
<feature type="domain" description="Major facilitator superfamily (MFS) profile" evidence="4">
    <location>
        <begin position="298"/>
        <end position="580"/>
    </location>
</feature>
<evidence type="ECO:0000313" key="5">
    <source>
        <dbReference type="EMBL" id="RDK43322.1"/>
    </source>
</evidence>
<comment type="subcellular location">
    <subcellularLocation>
        <location evidence="1">Membrane</location>
        <topology evidence="1">Multi-pass membrane protein</topology>
    </subcellularLocation>
</comment>
<feature type="transmembrane region" description="Helical" evidence="3">
    <location>
        <begin position="454"/>
        <end position="475"/>
    </location>
</feature>
<keyword evidence="3" id="KW-1133">Transmembrane helix</keyword>
<feature type="transmembrane region" description="Helical" evidence="3">
    <location>
        <begin position="387"/>
        <end position="407"/>
    </location>
</feature>
<dbReference type="AlphaFoldDB" id="A0A370PMA4"/>
<sequence length="580" mass="62420">MGTISSVIQASQNHFVMLRRFLALSNAVGHKAITASDAGVLLKRPLSGGLESVGTQCDLNVQLHRDKKMDTELSVYSTFSEETTEQEDDSIYYPEGGLQAWLVVFGAWCAMVPALGLMNTAGTIQIWTSTHQLRDYPESSYGWIYGAYGFFLYFAGAQSGSANLGYMGTNLHHYPRVHRHGSVVEYYQIFLSFSVLGGISASALFTPAVAAIGHWFNVRRAFVTGLACTAGGLGGVIFPAIIYFNAPKIGFGWSIRIIALLSLVLCAIACLLIKTRLPLGKETGGSALADFRALKDPKYAVTTLAIFLADFAVFVPNTYLSSYAVHVGLSNTVSYLLLVFLNIGLIPGRLLPGLAADRLGRFNMMVVTSLVCSILTLALWYKAGSSLGAIICYAVLFGFWSGAAMSLSPVCISQICATEEYGARTGTTYTIASLGVLTGIPIAGAIIQHDHGQYGGLIIFAGVLYLVAAAVFAVARGICRGLSGSTTAISRVVYMKTGSAEFKHQLPLPLFAFVDRWKVPYNRSKIILLGDIVPKEHTNALVPWLVPGILVELSSASSAVWFLSLHHRVSSSHNPPKKSL</sequence>
<keyword evidence="3" id="KW-0472">Membrane</keyword>
<proteinExistence type="inferred from homology"/>
<gene>
    <name evidence="5" type="ORF">M752DRAFT_318680</name>
</gene>
<organism evidence="5 6">
    <name type="scientific">Aspergillus phoenicis ATCC 13157</name>
    <dbReference type="NCBI Taxonomy" id="1353007"/>
    <lineage>
        <taxon>Eukaryota</taxon>
        <taxon>Fungi</taxon>
        <taxon>Dikarya</taxon>
        <taxon>Ascomycota</taxon>
        <taxon>Pezizomycotina</taxon>
        <taxon>Eurotiomycetes</taxon>
        <taxon>Eurotiomycetidae</taxon>
        <taxon>Eurotiales</taxon>
        <taxon>Aspergillaceae</taxon>
        <taxon>Aspergillus</taxon>
    </lineage>
</organism>
<reference evidence="5 6" key="1">
    <citation type="submission" date="2018-07" db="EMBL/GenBank/DDBJ databases">
        <title>Section-level genome sequencing of Aspergillus section Nigri to investigate inter- and intra-species variation.</title>
        <authorList>
            <consortium name="DOE Joint Genome Institute"/>
            <person name="Vesth T.C."/>
            <person name="Nybo J.L."/>
            <person name="Theobald S."/>
            <person name="Frisvad J.C."/>
            <person name="Larsen T.O."/>
            <person name="Nielsen K.F."/>
            <person name="Hoof J.B."/>
            <person name="Brandl J."/>
            <person name="Salamov A."/>
            <person name="Riley R."/>
            <person name="Gladden J.M."/>
            <person name="Phatale P."/>
            <person name="Nielsen M.T."/>
            <person name="Lyhne E.K."/>
            <person name="Kogle M.E."/>
            <person name="Strasser K."/>
            <person name="McDonnell E."/>
            <person name="Barry K."/>
            <person name="Clum A."/>
            <person name="Chen C."/>
            <person name="Nolan M."/>
            <person name="Sandor L."/>
            <person name="Kuo A."/>
            <person name="Lipzen A."/>
            <person name="Hainaut M."/>
            <person name="Drula E."/>
            <person name="Tsang A."/>
            <person name="Magnuson J.K."/>
            <person name="Henrissat B."/>
            <person name="Wiebenga A."/>
            <person name="Simmons B.A."/>
            <person name="Makela M.R."/>
            <person name="De vries R.P."/>
            <person name="Grigoriev I.V."/>
            <person name="Mortensen U.H."/>
            <person name="Baker S.E."/>
            <person name="Andersen M.R."/>
        </authorList>
    </citation>
    <scope>NUCLEOTIDE SEQUENCE [LARGE SCALE GENOMIC DNA]</scope>
    <source>
        <strain evidence="5 6">ATCC 13157</strain>
    </source>
</reference>
<feature type="transmembrane region" description="Helical" evidence="3">
    <location>
        <begin position="222"/>
        <end position="244"/>
    </location>
</feature>
<dbReference type="Gene3D" id="1.20.1250.20">
    <property type="entry name" value="MFS general substrate transporter like domains"/>
    <property type="match status" value="2"/>
</dbReference>
<name>A0A370PMA4_ASPPH</name>
<dbReference type="Pfam" id="PF07690">
    <property type="entry name" value="MFS_1"/>
    <property type="match status" value="1"/>
</dbReference>
<evidence type="ECO:0000256" key="3">
    <source>
        <dbReference type="SAM" id="Phobius"/>
    </source>
</evidence>
<feature type="transmembrane region" description="Helical" evidence="3">
    <location>
        <begin position="299"/>
        <end position="320"/>
    </location>
</feature>
<evidence type="ECO:0000256" key="1">
    <source>
        <dbReference type="ARBA" id="ARBA00004141"/>
    </source>
</evidence>
<feature type="transmembrane region" description="Helical" evidence="3">
    <location>
        <begin position="142"/>
        <end position="166"/>
    </location>
</feature>
<feature type="transmembrane region" description="Helical" evidence="3">
    <location>
        <begin position="100"/>
        <end position="121"/>
    </location>
</feature>
<dbReference type="GO" id="GO:0016020">
    <property type="term" value="C:membrane"/>
    <property type="evidence" value="ECO:0007669"/>
    <property type="project" value="UniProtKB-SubCell"/>
</dbReference>
<dbReference type="Proteomes" id="UP000254937">
    <property type="component" value="Unassembled WGS sequence"/>
</dbReference>
<feature type="transmembrane region" description="Helical" evidence="3">
    <location>
        <begin position="250"/>
        <end position="273"/>
    </location>
</feature>
<feature type="transmembrane region" description="Helical" evidence="3">
    <location>
        <begin position="332"/>
        <end position="350"/>
    </location>
</feature>
<comment type="similarity">
    <text evidence="2">Belongs to the major facilitator superfamily. Monocarboxylate porter (TC 2.A.1.13) family.</text>
</comment>